<dbReference type="Proteomes" id="UP000736328">
    <property type="component" value="Unassembled WGS sequence"/>
</dbReference>
<evidence type="ECO:0000256" key="7">
    <source>
        <dbReference type="HAMAP-Rule" id="MF_00607"/>
    </source>
</evidence>
<evidence type="ECO:0000256" key="8">
    <source>
        <dbReference type="PROSITE-ProRule" id="PRU01026"/>
    </source>
</evidence>
<dbReference type="InterPro" id="IPR001737">
    <property type="entry name" value="KsgA/Erm"/>
</dbReference>
<dbReference type="GO" id="GO:0003723">
    <property type="term" value="F:RNA binding"/>
    <property type="evidence" value="ECO:0007669"/>
    <property type="project" value="UniProtKB-UniRule"/>
</dbReference>
<organism evidence="10 11">
    <name type="scientific">candidate division TA06 bacterium</name>
    <dbReference type="NCBI Taxonomy" id="2250710"/>
    <lineage>
        <taxon>Bacteria</taxon>
        <taxon>Bacteria division TA06</taxon>
    </lineage>
</organism>
<keyword evidence="2 7" id="KW-0698">rRNA processing</keyword>
<evidence type="ECO:0000256" key="1">
    <source>
        <dbReference type="ARBA" id="ARBA00022490"/>
    </source>
</evidence>
<dbReference type="PROSITE" id="PS01131">
    <property type="entry name" value="RRNA_A_DIMETH"/>
    <property type="match status" value="1"/>
</dbReference>
<keyword evidence="1 7" id="KW-0963">Cytoplasm</keyword>
<comment type="subcellular location">
    <subcellularLocation>
        <location evidence="7">Cytoplasm</location>
    </subcellularLocation>
</comment>
<dbReference type="InterPro" id="IPR011530">
    <property type="entry name" value="rRNA_adenine_dimethylase"/>
</dbReference>
<dbReference type="Gene3D" id="3.40.50.150">
    <property type="entry name" value="Vaccinia Virus protein VP39"/>
    <property type="match status" value="1"/>
</dbReference>
<dbReference type="EC" id="2.1.1.182" evidence="7"/>
<evidence type="ECO:0000259" key="9">
    <source>
        <dbReference type="SMART" id="SM00650"/>
    </source>
</evidence>
<dbReference type="SUPFAM" id="SSF53335">
    <property type="entry name" value="S-adenosyl-L-methionine-dependent methyltransferases"/>
    <property type="match status" value="1"/>
</dbReference>
<evidence type="ECO:0000313" key="10">
    <source>
        <dbReference type="EMBL" id="MBI4726638.1"/>
    </source>
</evidence>
<comment type="similarity">
    <text evidence="7">Belongs to the class I-like SAM-binding methyltransferase superfamily. rRNA adenine N(6)-methyltransferase family. RsmA subfamily.</text>
</comment>
<dbReference type="Gene3D" id="1.10.8.100">
    <property type="entry name" value="Ribosomal RNA adenine dimethylase-like, domain 2"/>
    <property type="match status" value="1"/>
</dbReference>
<feature type="binding site" evidence="7 8">
    <location>
        <position position="10"/>
    </location>
    <ligand>
        <name>S-adenosyl-L-methionine</name>
        <dbReference type="ChEBI" id="CHEBI:59789"/>
    </ligand>
</feature>
<accession>A0A933IDU5</accession>
<dbReference type="NCBIfam" id="TIGR00755">
    <property type="entry name" value="ksgA"/>
    <property type="match status" value="1"/>
</dbReference>
<feature type="binding site" evidence="7 8">
    <location>
        <position position="37"/>
    </location>
    <ligand>
        <name>S-adenosyl-L-methionine</name>
        <dbReference type="ChEBI" id="CHEBI:59789"/>
    </ligand>
</feature>
<keyword evidence="3 7" id="KW-0489">Methyltransferase</keyword>
<feature type="binding site" evidence="7 8">
    <location>
        <position position="83"/>
    </location>
    <ligand>
        <name>S-adenosyl-L-methionine</name>
        <dbReference type="ChEBI" id="CHEBI:59789"/>
    </ligand>
</feature>
<dbReference type="EMBL" id="JACQXR010000066">
    <property type="protein sequence ID" value="MBI4726638.1"/>
    <property type="molecule type" value="Genomic_DNA"/>
</dbReference>
<evidence type="ECO:0000256" key="2">
    <source>
        <dbReference type="ARBA" id="ARBA00022552"/>
    </source>
</evidence>
<feature type="binding site" evidence="7 8">
    <location>
        <position position="58"/>
    </location>
    <ligand>
        <name>S-adenosyl-L-methionine</name>
        <dbReference type="ChEBI" id="CHEBI:59789"/>
    </ligand>
</feature>
<keyword evidence="5 7" id="KW-0949">S-adenosyl-L-methionine</keyword>
<dbReference type="InterPro" id="IPR029063">
    <property type="entry name" value="SAM-dependent_MTases_sf"/>
</dbReference>
<dbReference type="Pfam" id="PF00398">
    <property type="entry name" value="RrnaAD"/>
    <property type="match status" value="1"/>
</dbReference>
<dbReference type="SMART" id="SM00650">
    <property type="entry name" value="rADc"/>
    <property type="match status" value="1"/>
</dbReference>
<dbReference type="InterPro" id="IPR023165">
    <property type="entry name" value="rRNA_Ade_diMease-like_C"/>
</dbReference>
<sequence length="265" mass="29882">MKPLKKYGQHFLISPEAVQKIVSAVALNPTDAVLEIGPGRGVLTGLLAGQAASVLAVEVDSRLAEELKKEYSFCKNLVILNKDFLKLDLLQVLDHHGIKKLKVVANLPYYIATPILERLFAVRDRIKTIVVMVQREMAQRMAAQPGTDYGSFSVFVQYYARVEKLFDVPPGAFFPPPKVTSTVIRLTAREKPPVQIKDEEVFFKFVQKTFSQRRKMLRAVFRQAFNLDEAGLALLAAKSGIDLSRRPQTLSLPEFARLYECFHEC</sequence>
<dbReference type="InterPro" id="IPR020596">
    <property type="entry name" value="rRNA_Ade_Mease_Trfase_CS"/>
</dbReference>
<comment type="catalytic activity">
    <reaction evidence="7">
        <text>adenosine(1518)/adenosine(1519) in 16S rRNA + 4 S-adenosyl-L-methionine = N(6)-dimethyladenosine(1518)/N(6)-dimethyladenosine(1519) in 16S rRNA + 4 S-adenosyl-L-homocysteine + 4 H(+)</text>
        <dbReference type="Rhea" id="RHEA:19609"/>
        <dbReference type="Rhea" id="RHEA-COMP:10232"/>
        <dbReference type="Rhea" id="RHEA-COMP:10233"/>
        <dbReference type="ChEBI" id="CHEBI:15378"/>
        <dbReference type="ChEBI" id="CHEBI:57856"/>
        <dbReference type="ChEBI" id="CHEBI:59789"/>
        <dbReference type="ChEBI" id="CHEBI:74411"/>
        <dbReference type="ChEBI" id="CHEBI:74493"/>
        <dbReference type="EC" id="2.1.1.182"/>
    </reaction>
</comment>
<gene>
    <name evidence="7 10" type="primary">rsmA</name>
    <name evidence="7" type="synonym">ksgA</name>
    <name evidence="10" type="ORF">HY768_05365</name>
</gene>
<evidence type="ECO:0000256" key="4">
    <source>
        <dbReference type="ARBA" id="ARBA00022679"/>
    </source>
</evidence>
<keyword evidence="4 7" id="KW-0808">Transferase</keyword>
<evidence type="ECO:0000313" key="11">
    <source>
        <dbReference type="Proteomes" id="UP000736328"/>
    </source>
</evidence>
<dbReference type="InterPro" id="IPR020598">
    <property type="entry name" value="rRNA_Ade_methylase_Trfase_N"/>
</dbReference>
<evidence type="ECO:0000256" key="3">
    <source>
        <dbReference type="ARBA" id="ARBA00022603"/>
    </source>
</evidence>
<dbReference type="FunFam" id="3.40.50.150:FF:000023">
    <property type="entry name" value="Ribosomal RNA small subunit methyltransferase A"/>
    <property type="match status" value="1"/>
</dbReference>
<dbReference type="PROSITE" id="PS51689">
    <property type="entry name" value="SAM_RNA_A_N6_MT"/>
    <property type="match status" value="1"/>
</dbReference>
<dbReference type="AlphaFoldDB" id="A0A933IDU5"/>
<dbReference type="GO" id="GO:0005829">
    <property type="term" value="C:cytosol"/>
    <property type="evidence" value="ECO:0007669"/>
    <property type="project" value="TreeGrafter"/>
</dbReference>
<feature type="binding site" evidence="7 8">
    <location>
        <position position="106"/>
    </location>
    <ligand>
        <name>S-adenosyl-L-methionine</name>
        <dbReference type="ChEBI" id="CHEBI:59789"/>
    </ligand>
</feature>
<comment type="function">
    <text evidence="7">Specifically dimethylates two adjacent adenosines (A1518 and A1519) in the loop of a conserved hairpin near the 3'-end of 16S rRNA in the 30S particle. May play a critical role in biogenesis of 30S subunits.</text>
</comment>
<comment type="caution">
    <text evidence="10">The sequence shown here is derived from an EMBL/GenBank/DDBJ whole genome shotgun (WGS) entry which is preliminary data.</text>
</comment>
<feature type="domain" description="Ribosomal RNA adenine methylase transferase N-terminal" evidence="9">
    <location>
        <begin position="17"/>
        <end position="190"/>
    </location>
</feature>
<evidence type="ECO:0000256" key="6">
    <source>
        <dbReference type="ARBA" id="ARBA00022884"/>
    </source>
</evidence>
<dbReference type="PANTHER" id="PTHR11727:SF7">
    <property type="entry name" value="DIMETHYLADENOSINE TRANSFERASE-RELATED"/>
    <property type="match status" value="1"/>
</dbReference>
<keyword evidence="6 7" id="KW-0694">RNA-binding</keyword>
<dbReference type="GO" id="GO:0052908">
    <property type="term" value="F:16S rRNA (adenine(1518)-N(6)/adenine(1519)-N(6))-dimethyltransferase activity"/>
    <property type="evidence" value="ECO:0007669"/>
    <property type="project" value="UniProtKB-EC"/>
</dbReference>
<dbReference type="HAMAP" id="MF_00607">
    <property type="entry name" value="16SrRNA_methyltr_A"/>
    <property type="match status" value="1"/>
</dbReference>
<proteinExistence type="inferred from homology"/>
<feature type="binding site" evidence="7 8">
    <location>
        <position position="12"/>
    </location>
    <ligand>
        <name>S-adenosyl-L-methionine</name>
        <dbReference type="ChEBI" id="CHEBI:59789"/>
    </ligand>
</feature>
<evidence type="ECO:0000256" key="5">
    <source>
        <dbReference type="ARBA" id="ARBA00022691"/>
    </source>
</evidence>
<protein>
    <recommendedName>
        <fullName evidence="7">Ribosomal RNA small subunit methyltransferase A</fullName>
        <ecNumber evidence="7">2.1.1.182</ecNumber>
    </recommendedName>
    <alternativeName>
        <fullName evidence="7">16S rRNA (adenine(1518)-N(6)/adenine(1519)-N(6))-dimethyltransferase</fullName>
    </alternativeName>
    <alternativeName>
        <fullName evidence="7">16S rRNA dimethyladenosine transferase</fullName>
    </alternativeName>
    <alternativeName>
        <fullName evidence="7">16S rRNA dimethylase</fullName>
    </alternativeName>
    <alternativeName>
        <fullName evidence="7">S-adenosylmethionine-6-N', N'-adenosyl(rRNA) dimethyltransferase</fullName>
    </alternativeName>
</protein>
<dbReference type="PANTHER" id="PTHR11727">
    <property type="entry name" value="DIMETHYLADENOSINE TRANSFERASE"/>
    <property type="match status" value="1"/>
</dbReference>
<reference evidence="10" key="1">
    <citation type="submission" date="2020-07" db="EMBL/GenBank/DDBJ databases">
        <title>Huge and variable diversity of episymbiotic CPR bacteria and DPANN archaea in groundwater ecosystems.</title>
        <authorList>
            <person name="He C.Y."/>
            <person name="Keren R."/>
            <person name="Whittaker M."/>
            <person name="Farag I.F."/>
            <person name="Doudna J."/>
            <person name="Cate J.H.D."/>
            <person name="Banfield J.F."/>
        </authorList>
    </citation>
    <scope>NUCLEOTIDE SEQUENCE</scope>
    <source>
        <strain evidence="10">NC_groundwater_1520_Pr4_B-0.1um_53_5</strain>
    </source>
</reference>
<name>A0A933IDU5_UNCT6</name>